<keyword evidence="3" id="KW-0238">DNA-binding</keyword>
<dbReference type="PROSITE" id="PS50863">
    <property type="entry name" value="B3"/>
    <property type="match status" value="1"/>
</dbReference>
<evidence type="ECO:0000313" key="9">
    <source>
        <dbReference type="Proteomes" id="UP000834106"/>
    </source>
</evidence>
<proteinExistence type="predicted"/>
<dbReference type="GO" id="GO:0003677">
    <property type="term" value="F:DNA binding"/>
    <property type="evidence" value="ECO:0007669"/>
    <property type="project" value="UniProtKB-KW"/>
</dbReference>
<dbReference type="CDD" id="cd10017">
    <property type="entry name" value="B3_DNA"/>
    <property type="match status" value="1"/>
</dbReference>
<sequence length="311" mass="34716">METKKLKEKLHEMKIQNFTDSHSSSKEKKTVQMGTKKKIVTKKSKTLKSKHNGVASDNSKKSGSIVRKRARYSDMYDDIEAQFSVMERADRVLASVASEGPNFIKCMLPSNVSHGFWLHLPRKFCNLHLPKHDSTVVLVDEWGNEYKTSYLLERNGLSAGWKGFSVSHRLLKGDILIFLLVEPCKLKVHIVRVNSSDVVDAALCLMNLYARGRGTDADLVKKDNKKRKKATSVDPFVLVISTPPENVQSKGKNTPNSVVEPVANQYESSGDGFRSEVLEGIDSMNDPKLAHSSSPYLHGPSGQTRKGITCR</sequence>
<accession>A0AAD1ZHP7</accession>
<dbReference type="SUPFAM" id="SSF101936">
    <property type="entry name" value="DNA-binding pseudobarrel domain"/>
    <property type="match status" value="1"/>
</dbReference>
<feature type="region of interest" description="Disordered" evidence="6">
    <location>
        <begin position="16"/>
        <end position="38"/>
    </location>
</feature>
<name>A0AAD1ZHP7_9LAMI</name>
<keyword evidence="9" id="KW-1185">Reference proteome</keyword>
<feature type="domain" description="TF-B3" evidence="7">
    <location>
        <begin position="103"/>
        <end position="194"/>
    </location>
</feature>
<evidence type="ECO:0000259" key="7">
    <source>
        <dbReference type="PROSITE" id="PS50863"/>
    </source>
</evidence>
<dbReference type="InterPro" id="IPR015300">
    <property type="entry name" value="DNA-bd_pseudobarrel_sf"/>
</dbReference>
<dbReference type="SMART" id="SM01019">
    <property type="entry name" value="B3"/>
    <property type="match status" value="1"/>
</dbReference>
<evidence type="ECO:0000256" key="2">
    <source>
        <dbReference type="ARBA" id="ARBA00023015"/>
    </source>
</evidence>
<evidence type="ECO:0000256" key="1">
    <source>
        <dbReference type="ARBA" id="ARBA00004123"/>
    </source>
</evidence>
<dbReference type="InterPro" id="IPR003340">
    <property type="entry name" value="B3_DNA-bd"/>
</dbReference>
<dbReference type="InterPro" id="IPR044837">
    <property type="entry name" value="REM16-like"/>
</dbReference>
<organism evidence="8 9">
    <name type="scientific">Fraxinus pennsylvanica</name>
    <dbReference type="NCBI Taxonomy" id="56036"/>
    <lineage>
        <taxon>Eukaryota</taxon>
        <taxon>Viridiplantae</taxon>
        <taxon>Streptophyta</taxon>
        <taxon>Embryophyta</taxon>
        <taxon>Tracheophyta</taxon>
        <taxon>Spermatophyta</taxon>
        <taxon>Magnoliopsida</taxon>
        <taxon>eudicotyledons</taxon>
        <taxon>Gunneridae</taxon>
        <taxon>Pentapetalae</taxon>
        <taxon>asterids</taxon>
        <taxon>lamiids</taxon>
        <taxon>Lamiales</taxon>
        <taxon>Oleaceae</taxon>
        <taxon>Oleeae</taxon>
        <taxon>Fraxinus</taxon>
    </lineage>
</organism>
<gene>
    <name evidence="8" type="ORF">FPE_LOCUS16362</name>
</gene>
<feature type="region of interest" description="Disordered" evidence="6">
    <location>
        <begin position="284"/>
        <end position="311"/>
    </location>
</feature>
<evidence type="ECO:0000256" key="6">
    <source>
        <dbReference type="SAM" id="MobiDB-lite"/>
    </source>
</evidence>
<reference evidence="8" key="1">
    <citation type="submission" date="2023-05" db="EMBL/GenBank/DDBJ databases">
        <authorList>
            <person name="Huff M."/>
        </authorList>
    </citation>
    <scope>NUCLEOTIDE SEQUENCE</scope>
</reference>
<dbReference type="Proteomes" id="UP000834106">
    <property type="component" value="Chromosome 10"/>
</dbReference>
<dbReference type="GO" id="GO:0005634">
    <property type="term" value="C:nucleus"/>
    <property type="evidence" value="ECO:0007669"/>
    <property type="project" value="UniProtKB-SubCell"/>
</dbReference>
<dbReference type="PANTHER" id="PTHR31391">
    <property type="entry name" value="B3 DOMAIN-CONTAINING PROTEIN OS11G0197600-RELATED"/>
    <property type="match status" value="1"/>
</dbReference>
<dbReference type="EMBL" id="OU503045">
    <property type="protein sequence ID" value="CAI9769928.1"/>
    <property type="molecule type" value="Genomic_DNA"/>
</dbReference>
<keyword evidence="4" id="KW-0804">Transcription</keyword>
<evidence type="ECO:0000313" key="8">
    <source>
        <dbReference type="EMBL" id="CAI9769928.1"/>
    </source>
</evidence>
<feature type="region of interest" description="Disordered" evidence="6">
    <location>
        <begin position="44"/>
        <end position="63"/>
    </location>
</feature>
<feature type="compositionally biased region" description="Polar residues" evidence="6">
    <location>
        <begin position="291"/>
        <end position="311"/>
    </location>
</feature>
<dbReference type="AlphaFoldDB" id="A0AAD1ZHP7"/>
<protein>
    <recommendedName>
        <fullName evidence="7">TF-B3 domain-containing protein</fullName>
    </recommendedName>
</protein>
<dbReference type="Pfam" id="PF02362">
    <property type="entry name" value="B3"/>
    <property type="match status" value="1"/>
</dbReference>
<evidence type="ECO:0000256" key="3">
    <source>
        <dbReference type="ARBA" id="ARBA00023125"/>
    </source>
</evidence>
<dbReference type="PANTHER" id="PTHR31391:SF67">
    <property type="entry name" value="TF-B3 DOMAIN-CONTAINING PROTEIN"/>
    <property type="match status" value="1"/>
</dbReference>
<dbReference type="Gene3D" id="2.40.330.10">
    <property type="entry name" value="DNA-binding pseudobarrel domain"/>
    <property type="match status" value="1"/>
</dbReference>
<keyword evidence="5" id="KW-0539">Nucleus</keyword>
<evidence type="ECO:0000256" key="5">
    <source>
        <dbReference type="ARBA" id="ARBA00023242"/>
    </source>
</evidence>
<evidence type="ECO:0000256" key="4">
    <source>
        <dbReference type="ARBA" id="ARBA00023163"/>
    </source>
</evidence>
<keyword evidence="2" id="KW-0805">Transcription regulation</keyword>
<comment type="subcellular location">
    <subcellularLocation>
        <location evidence="1">Nucleus</location>
    </subcellularLocation>
</comment>